<dbReference type="Proteomes" id="UP001356308">
    <property type="component" value="Unassembled WGS sequence"/>
</dbReference>
<proteinExistence type="predicted"/>
<dbReference type="EMBL" id="JAZDDG010000003">
    <property type="protein sequence ID" value="MEE1975899.1"/>
    <property type="molecule type" value="Genomic_DNA"/>
</dbReference>
<keyword evidence="1" id="KW-0812">Transmembrane</keyword>
<keyword evidence="3" id="KW-1185">Reference proteome</keyword>
<organism evidence="2 3">
    <name type="scientific">Maribacter cobaltidurans</name>
    <dbReference type="NCBI Taxonomy" id="1178778"/>
    <lineage>
        <taxon>Bacteria</taxon>
        <taxon>Pseudomonadati</taxon>
        <taxon>Bacteroidota</taxon>
        <taxon>Flavobacteriia</taxon>
        <taxon>Flavobacteriales</taxon>
        <taxon>Flavobacteriaceae</taxon>
        <taxon>Maribacter</taxon>
    </lineage>
</organism>
<dbReference type="RefSeq" id="WP_272650717.1">
    <property type="nucleotide sequence ID" value="NZ_JAZDDG010000003.1"/>
</dbReference>
<protein>
    <submittedName>
        <fullName evidence="2">Uncharacterized protein</fullName>
    </submittedName>
</protein>
<feature type="transmembrane region" description="Helical" evidence="1">
    <location>
        <begin position="129"/>
        <end position="149"/>
    </location>
</feature>
<feature type="transmembrane region" description="Helical" evidence="1">
    <location>
        <begin position="71"/>
        <end position="92"/>
    </location>
</feature>
<reference evidence="2 3" key="1">
    <citation type="submission" date="2024-01" db="EMBL/GenBank/DDBJ databases">
        <title>Maribacter spp. originated from different algae showed divergent polysaccharides utilization ability.</title>
        <authorList>
            <person name="Wang H."/>
            <person name="Wu Y."/>
        </authorList>
    </citation>
    <scope>NUCLEOTIDE SEQUENCE [LARGE SCALE GENOMIC DNA]</scope>
    <source>
        <strain evidence="2 3">PR1</strain>
    </source>
</reference>
<feature type="transmembrane region" description="Helical" evidence="1">
    <location>
        <begin position="161"/>
        <end position="181"/>
    </location>
</feature>
<evidence type="ECO:0000313" key="3">
    <source>
        <dbReference type="Proteomes" id="UP001356308"/>
    </source>
</evidence>
<accession>A0ABU7ISN5</accession>
<gene>
    <name evidence="2" type="ORF">V1I91_07445</name>
</gene>
<keyword evidence="1" id="KW-1133">Transmembrane helix</keyword>
<evidence type="ECO:0000256" key="1">
    <source>
        <dbReference type="SAM" id="Phobius"/>
    </source>
</evidence>
<evidence type="ECO:0000313" key="2">
    <source>
        <dbReference type="EMBL" id="MEE1975899.1"/>
    </source>
</evidence>
<keyword evidence="1" id="KW-0472">Membrane</keyword>
<sequence length="200" mass="23603">MELEELRATWSEMSQELEKQKKLTNEIILKMTQDRYRKKFSKLRNLETVGAMICYLWVVFFLFNFGKLDTWYLQICGVLTIGFLIILPTLVLKSLKKIQNLDILNGSYKKNLVIYIKEKNRLLKLQQMGIYLSYLLLFILVPVSTKIISNKNIFLTSFKPLQVIALVVALIFMFFFTRWGYKSYKKITNSAEDILRDLDS</sequence>
<feature type="transmembrane region" description="Helical" evidence="1">
    <location>
        <begin position="45"/>
        <end position="65"/>
    </location>
</feature>
<name>A0ABU7ISN5_9FLAO</name>
<comment type="caution">
    <text evidence="2">The sequence shown here is derived from an EMBL/GenBank/DDBJ whole genome shotgun (WGS) entry which is preliminary data.</text>
</comment>